<protein>
    <recommendedName>
        <fullName evidence="4">Transposase</fullName>
    </recommendedName>
</protein>
<dbReference type="AlphaFoldDB" id="A0AAV2LKJ4"/>
<feature type="region of interest" description="Disordered" evidence="1">
    <location>
        <begin position="99"/>
        <end position="119"/>
    </location>
</feature>
<proteinExistence type="predicted"/>
<gene>
    <name evidence="2" type="ORF">KC01_LOCUS29919</name>
</gene>
<evidence type="ECO:0000313" key="3">
    <source>
        <dbReference type="Proteomes" id="UP001497482"/>
    </source>
</evidence>
<keyword evidence="3" id="KW-1185">Reference proteome</keyword>
<dbReference type="EMBL" id="OZ035825">
    <property type="protein sequence ID" value="CAL1602091.1"/>
    <property type="molecule type" value="Genomic_DNA"/>
</dbReference>
<reference evidence="2 3" key="1">
    <citation type="submission" date="2024-04" db="EMBL/GenBank/DDBJ databases">
        <authorList>
            <person name="Waldvogel A.-M."/>
            <person name="Schoenle A."/>
        </authorList>
    </citation>
    <scope>NUCLEOTIDE SEQUENCE [LARGE SCALE GENOMIC DNA]</scope>
</reference>
<accession>A0AAV2LKJ4</accession>
<evidence type="ECO:0000313" key="2">
    <source>
        <dbReference type="EMBL" id="CAL1602091.1"/>
    </source>
</evidence>
<sequence length="119" mass="14135">MKIGGRRAFVVIDESMFRHKRKYNRGRIGRTWRRRNAWVFGMLEVDRHRRRPVLKLVLMVSKEMGMTPPEFQAGMTLQRFSWVLKKFLDDNALEPTCQLHPATASRQNNNNEHKKKGKL</sequence>
<evidence type="ECO:0000256" key="1">
    <source>
        <dbReference type="SAM" id="MobiDB-lite"/>
    </source>
</evidence>
<evidence type="ECO:0008006" key="4">
    <source>
        <dbReference type="Google" id="ProtNLM"/>
    </source>
</evidence>
<organism evidence="2 3">
    <name type="scientific">Knipowitschia caucasica</name>
    <name type="common">Caucasian dwarf goby</name>
    <name type="synonym">Pomatoschistus caucasicus</name>
    <dbReference type="NCBI Taxonomy" id="637954"/>
    <lineage>
        <taxon>Eukaryota</taxon>
        <taxon>Metazoa</taxon>
        <taxon>Chordata</taxon>
        <taxon>Craniata</taxon>
        <taxon>Vertebrata</taxon>
        <taxon>Euteleostomi</taxon>
        <taxon>Actinopterygii</taxon>
        <taxon>Neopterygii</taxon>
        <taxon>Teleostei</taxon>
        <taxon>Neoteleostei</taxon>
        <taxon>Acanthomorphata</taxon>
        <taxon>Gobiaria</taxon>
        <taxon>Gobiiformes</taxon>
        <taxon>Gobioidei</taxon>
        <taxon>Gobiidae</taxon>
        <taxon>Gobiinae</taxon>
        <taxon>Knipowitschia</taxon>
    </lineage>
</organism>
<dbReference type="Proteomes" id="UP001497482">
    <property type="component" value="Chromosome 3"/>
</dbReference>
<name>A0AAV2LKJ4_KNICA</name>